<keyword evidence="4 6" id="KW-0732">Signal</keyword>
<dbReference type="GO" id="GO:1904680">
    <property type="term" value="F:peptide transmembrane transporter activity"/>
    <property type="evidence" value="ECO:0007669"/>
    <property type="project" value="TreeGrafter"/>
</dbReference>
<evidence type="ECO:0000313" key="9">
    <source>
        <dbReference type="Proteomes" id="UP000019243"/>
    </source>
</evidence>
<dbReference type="Pfam" id="PF00496">
    <property type="entry name" value="SBP_bac_5"/>
    <property type="match status" value="1"/>
</dbReference>
<feature type="chain" id="PRO_5039711282" description="Solute-binding protein family 5 domain-containing protein" evidence="6">
    <location>
        <begin position="24"/>
        <end position="554"/>
    </location>
</feature>
<dbReference type="PIRSF" id="PIRSF002741">
    <property type="entry name" value="MppA"/>
    <property type="match status" value="1"/>
</dbReference>
<evidence type="ECO:0000259" key="7">
    <source>
        <dbReference type="Pfam" id="PF00496"/>
    </source>
</evidence>
<dbReference type="GO" id="GO:0030288">
    <property type="term" value="C:outer membrane-bounded periplasmic space"/>
    <property type="evidence" value="ECO:0007669"/>
    <property type="project" value="UniProtKB-ARBA"/>
</dbReference>
<evidence type="ECO:0000256" key="3">
    <source>
        <dbReference type="ARBA" id="ARBA00022448"/>
    </source>
</evidence>
<keyword evidence="3" id="KW-0813">Transport</keyword>
<dbReference type="PANTHER" id="PTHR30290">
    <property type="entry name" value="PERIPLASMIC BINDING COMPONENT OF ABC TRANSPORTER"/>
    <property type="match status" value="1"/>
</dbReference>
<evidence type="ECO:0000256" key="4">
    <source>
        <dbReference type="ARBA" id="ARBA00022729"/>
    </source>
</evidence>
<dbReference type="AlphaFoldDB" id="W7CP45"/>
<dbReference type="OrthoDB" id="9801912at2"/>
<dbReference type="RefSeq" id="WP_051456858.1">
    <property type="nucleotide sequence ID" value="NZ_AODH01000012.1"/>
</dbReference>
<evidence type="ECO:0000256" key="6">
    <source>
        <dbReference type="SAM" id="SignalP"/>
    </source>
</evidence>
<proteinExistence type="inferred from homology"/>
<evidence type="ECO:0000313" key="8">
    <source>
        <dbReference type="EMBL" id="EUJ41374.1"/>
    </source>
</evidence>
<dbReference type="STRING" id="1265861.BCAMP_03680"/>
<dbReference type="PANTHER" id="PTHR30290:SF10">
    <property type="entry name" value="PERIPLASMIC OLIGOPEPTIDE-BINDING PROTEIN-RELATED"/>
    <property type="match status" value="1"/>
</dbReference>
<dbReference type="Proteomes" id="UP000019243">
    <property type="component" value="Unassembled WGS sequence"/>
</dbReference>
<dbReference type="PATRIC" id="fig|1265861.3.peg.719"/>
<evidence type="ECO:0000256" key="5">
    <source>
        <dbReference type="ARBA" id="ARBA00022856"/>
    </source>
</evidence>
<dbReference type="PROSITE" id="PS51257">
    <property type="entry name" value="PROKAR_LIPOPROTEIN"/>
    <property type="match status" value="1"/>
</dbReference>
<dbReference type="EMBL" id="AODH01000012">
    <property type="protein sequence ID" value="EUJ41374.1"/>
    <property type="molecule type" value="Genomic_DNA"/>
</dbReference>
<dbReference type="Gene3D" id="3.90.76.10">
    <property type="entry name" value="Dipeptide-binding Protein, Domain 1"/>
    <property type="match status" value="1"/>
</dbReference>
<feature type="domain" description="Solute-binding protein family 5" evidence="7">
    <location>
        <begin position="85"/>
        <end position="472"/>
    </location>
</feature>
<feature type="signal peptide" evidence="6">
    <location>
        <begin position="1"/>
        <end position="23"/>
    </location>
</feature>
<dbReference type="Gene3D" id="3.10.105.10">
    <property type="entry name" value="Dipeptide-binding Protein, Domain 3"/>
    <property type="match status" value="1"/>
</dbReference>
<dbReference type="FunFam" id="3.10.105.10:FF:000001">
    <property type="entry name" value="Oligopeptide ABC transporter, oligopeptide-binding protein"/>
    <property type="match status" value="1"/>
</dbReference>
<keyword evidence="5" id="KW-0571">Peptide transport</keyword>
<gene>
    <name evidence="8" type="ORF">BCAMP_03680</name>
</gene>
<dbReference type="SUPFAM" id="SSF53850">
    <property type="entry name" value="Periplasmic binding protein-like II"/>
    <property type="match status" value="1"/>
</dbReference>
<organism evidence="8 9">
    <name type="scientific">Brochothrix campestris FSL F6-1037</name>
    <dbReference type="NCBI Taxonomy" id="1265861"/>
    <lineage>
        <taxon>Bacteria</taxon>
        <taxon>Bacillati</taxon>
        <taxon>Bacillota</taxon>
        <taxon>Bacilli</taxon>
        <taxon>Bacillales</taxon>
        <taxon>Listeriaceae</taxon>
        <taxon>Brochothrix</taxon>
    </lineage>
</organism>
<dbReference type="InterPro" id="IPR030678">
    <property type="entry name" value="Peptide/Ni-bd"/>
</dbReference>
<sequence>MTKTPFLRRLLIMTAILMLTLLAACGSNDTTKAVKPAKEEDTPIRLSVSSPITTLDPRLIADRTSMEQLNQTNEGLYSYNADGQLTPAVAEDFPKLNQERTVYTIPLRKNAVWSNGDAVTAKDFEFSWKSAIEPDSGSQLTYMFDGLLKNATKILEGKAKPESLGVKALDDYTLEVTLERPVSYFPRLLPFTIFYPINEKYATKEGSKFGTDSEHILFNGPYKLTNWEQASNSWKYELNNTYWNKKAIKTANFTFDVVPDSNTGANLFETDKLDFAELSSEFAKQYKDNPNFKVFPGDTTQFVRFNEKFETDKTHLDNTDLRLALSLAIDRKTLVDKVLDNGSTATEGLVPAGFVENPVTKEDYRQQAPAVVHFDTQKAQTHLAAAKKTTGSSTFTIELLTDDGDNSKIVSEYIKSQWETNLEGVTVNIKRVPLKSRQELDQNGEYQAQITGWSPNYQDPLTYLEIFKSDQPGESMGYKNDTFDQLIHEVETTLYDDETARWDTMVAAEKVVIEDTAAVAPLYVNSVATLQNPNLRDYKLHPYTLLALRYMYLK</sequence>
<evidence type="ECO:0000256" key="2">
    <source>
        <dbReference type="ARBA" id="ARBA00005695"/>
    </source>
</evidence>
<dbReference type="InterPro" id="IPR039424">
    <property type="entry name" value="SBP_5"/>
</dbReference>
<dbReference type="GO" id="GO:0015833">
    <property type="term" value="P:peptide transport"/>
    <property type="evidence" value="ECO:0007669"/>
    <property type="project" value="UniProtKB-KW"/>
</dbReference>
<protein>
    <recommendedName>
        <fullName evidence="7">Solute-binding protein family 5 domain-containing protein</fullName>
    </recommendedName>
</protein>
<dbReference type="CDD" id="cd08504">
    <property type="entry name" value="PBP2_OppA"/>
    <property type="match status" value="1"/>
</dbReference>
<keyword evidence="9" id="KW-1185">Reference proteome</keyword>
<dbReference type="FunFam" id="3.90.76.10:FF:000001">
    <property type="entry name" value="Oligopeptide ABC transporter substrate-binding protein"/>
    <property type="match status" value="1"/>
</dbReference>
<dbReference type="InterPro" id="IPR000914">
    <property type="entry name" value="SBP_5_dom"/>
</dbReference>
<comment type="caution">
    <text evidence="8">The sequence shown here is derived from an EMBL/GenBank/DDBJ whole genome shotgun (WGS) entry which is preliminary data.</text>
</comment>
<comment type="similarity">
    <text evidence="2">Belongs to the bacterial solute-binding protein 5 family.</text>
</comment>
<comment type="subcellular location">
    <subcellularLocation>
        <location evidence="1">Cell envelope</location>
    </subcellularLocation>
</comment>
<accession>W7CP45</accession>
<dbReference type="GO" id="GO:0043190">
    <property type="term" value="C:ATP-binding cassette (ABC) transporter complex"/>
    <property type="evidence" value="ECO:0007669"/>
    <property type="project" value="InterPro"/>
</dbReference>
<dbReference type="Gene3D" id="3.40.190.10">
    <property type="entry name" value="Periplasmic binding protein-like II"/>
    <property type="match status" value="1"/>
</dbReference>
<name>W7CP45_9LIST</name>
<evidence type="ECO:0000256" key="1">
    <source>
        <dbReference type="ARBA" id="ARBA00004196"/>
    </source>
</evidence>
<keyword evidence="5" id="KW-0653">Protein transport</keyword>
<reference evidence="8 9" key="1">
    <citation type="submission" date="2012-12" db="EMBL/GenBank/DDBJ databases">
        <title>Novel taxa of Listeriaceae from agricultural environments in the United States.</title>
        <authorList>
            <person name="den Bakker H.C."/>
            <person name="Allred A."/>
            <person name="Warchocki S."/>
            <person name="Wright E.M."/>
            <person name="Burrell A."/>
            <person name="Nightingale K.K."/>
            <person name="Kephart D."/>
            <person name="Wiedmann M."/>
        </authorList>
    </citation>
    <scope>NUCLEOTIDE SEQUENCE [LARGE SCALE GENOMIC DNA]</scope>
    <source>
        <strain evidence="8 9">FSL F6-1037</strain>
    </source>
</reference>